<dbReference type="WBParaSite" id="JU765_v2.g17547.t1">
    <property type="protein sequence ID" value="JU765_v2.g17547.t1"/>
    <property type="gene ID" value="JU765_v2.g17547"/>
</dbReference>
<protein>
    <submittedName>
        <fullName evidence="2">G domain-containing protein</fullName>
    </submittedName>
</protein>
<sequence>MADSRLAPKTITVLILGQTGRGKSTFINSAANYLKYSNLDEALRNQPVCVIPTRFLHNIRNPGPNEESEIVIEMPGMNANDRQNEFGQPSLSATKQPRVYSFVQGDVHINLIDVPGIGDTGGVLVDAQNKSRIMEKIKKFDKIHAVWIFLMAKETRATTEFLFCLRDIFTVVPKTAIGNVAFVITNTRSENYTPGETTSTLNTFIDTLNKEYGLQIDKSTSKYSVDSEAFRYLVGSCTNQKFKENVAKHVAQYRESWEVSRAEFFRLLKAAFAATAQPTRHYKFHTHVFYNIQNILKCMATKPKTDAEIENDVKLYVENLKVCKSEIMNCVYTAYTYLYQNSIFVFNESFEEKVKIEIRVQEANKKVDRNVVENLQKVLEDHKRTLRTLEPIRQRIGSQNIKQVTEDDFEQALEKVFRLPFYGPALKKVYESERESAELSTIDFTPLPVNHLLANVS</sequence>
<organism evidence="1 2">
    <name type="scientific">Panagrolaimus sp. JU765</name>
    <dbReference type="NCBI Taxonomy" id="591449"/>
    <lineage>
        <taxon>Eukaryota</taxon>
        <taxon>Metazoa</taxon>
        <taxon>Ecdysozoa</taxon>
        <taxon>Nematoda</taxon>
        <taxon>Chromadorea</taxon>
        <taxon>Rhabditida</taxon>
        <taxon>Tylenchina</taxon>
        <taxon>Panagrolaimomorpha</taxon>
        <taxon>Panagrolaimoidea</taxon>
        <taxon>Panagrolaimidae</taxon>
        <taxon>Panagrolaimus</taxon>
    </lineage>
</organism>
<accession>A0AC34QLZ9</accession>
<name>A0AC34QLZ9_9BILA</name>
<reference evidence="2" key="1">
    <citation type="submission" date="2022-11" db="UniProtKB">
        <authorList>
            <consortium name="WormBaseParasite"/>
        </authorList>
    </citation>
    <scope>IDENTIFICATION</scope>
</reference>
<evidence type="ECO:0000313" key="1">
    <source>
        <dbReference type="Proteomes" id="UP000887576"/>
    </source>
</evidence>
<evidence type="ECO:0000313" key="2">
    <source>
        <dbReference type="WBParaSite" id="JU765_v2.g17547.t1"/>
    </source>
</evidence>
<proteinExistence type="predicted"/>
<dbReference type="Proteomes" id="UP000887576">
    <property type="component" value="Unplaced"/>
</dbReference>